<feature type="transmembrane region" description="Helical" evidence="1">
    <location>
        <begin position="109"/>
        <end position="128"/>
    </location>
</feature>
<proteinExistence type="predicted"/>
<keyword evidence="1" id="KW-0472">Membrane</keyword>
<keyword evidence="1" id="KW-0812">Transmembrane</keyword>
<evidence type="ECO:0000256" key="1">
    <source>
        <dbReference type="SAM" id="Phobius"/>
    </source>
</evidence>
<dbReference type="KEGG" id="pda:108511492"/>
<evidence type="ECO:0000313" key="3">
    <source>
        <dbReference type="RefSeq" id="XP_017699572.2"/>
    </source>
</evidence>
<sequence length="190" mass="20902">MMLSLRQSPSLPLQPTFRSPKITCSAVLGGGNGRRRGKRRRRKAIESAGISALRQALSFAASFRRLWPPAAPLDMLLLFQNGGGGGGGRRGFWSGGGGWPEKRMPGKEGGLVGLLVYLAVTAAASVLGREKDSGIAVLVPALLGLKRRRIWRREVGVLIFGFAFCLLCWEIVGRRRKNGWRWIPSFAWRF</sequence>
<keyword evidence="1" id="KW-1133">Transmembrane helix</keyword>
<gene>
    <name evidence="3" type="primary">LOC108511492</name>
</gene>
<accession>A0A8B7MUY6</accession>
<feature type="transmembrane region" description="Helical" evidence="1">
    <location>
        <begin position="155"/>
        <end position="172"/>
    </location>
</feature>
<reference evidence="3" key="1">
    <citation type="submission" date="2025-08" db="UniProtKB">
        <authorList>
            <consortium name="RefSeq"/>
        </authorList>
    </citation>
    <scope>IDENTIFICATION</scope>
    <source>
        <tissue evidence="3">Young leaves</tissue>
    </source>
</reference>
<evidence type="ECO:0000313" key="2">
    <source>
        <dbReference type="Proteomes" id="UP000228380"/>
    </source>
</evidence>
<protein>
    <submittedName>
        <fullName evidence="3">Uncharacterized protein LOC108511492</fullName>
    </submittedName>
</protein>
<dbReference type="RefSeq" id="XP_017699572.2">
    <property type="nucleotide sequence ID" value="XM_017844083.2"/>
</dbReference>
<dbReference type="Proteomes" id="UP000228380">
    <property type="component" value="Unplaced"/>
</dbReference>
<dbReference type="GeneID" id="108511492"/>
<name>A0A8B7MUY6_PHODC</name>
<dbReference type="AlphaFoldDB" id="A0A8B7MUY6"/>
<organism evidence="2 3">
    <name type="scientific">Phoenix dactylifera</name>
    <name type="common">Date palm</name>
    <dbReference type="NCBI Taxonomy" id="42345"/>
    <lineage>
        <taxon>Eukaryota</taxon>
        <taxon>Viridiplantae</taxon>
        <taxon>Streptophyta</taxon>
        <taxon>Embryophyta</taxon>
        <taxon>Tracheophyta</taxon>
        <taxon>Spermatophyta</taxon>
        <taxon>Magnoliopsida</taxon>
        <taxon>Liliopsida</taxon>
        <taxon>Arecaceae</taxon>
        <taxon>Coryphoideae</taxon>
        <taxon>Phoeniceae</taxon>
        <taxon>Phoenix</taxon>
    </lineage>
</organism>
<keyword evidence="2" id="KW-1185">Reference proteome</keyword>